<organism evidence="4">
    <name type="scientific">marine sediment metagenome</name>
    <dbReference type="NCBI Taxonomy" id="412755"/>
    <lineage>
        <taxon>unclassified sequences</taxon>
        <taxon>metagenomes</taxon>
        <taxon>ecological metagenomes</taxon>
    </lineage>
</organism>
<keyword evidence="2" id="KW-0547">Nucleotide-binding</keyword>
<reference evidence="4" key="1">
    <citation type="journal article" date="2014" name="Front. Microbiol.">
        <title>High frequency of phylogenetically diverse reductive dehalogenase-homologous genes in deep subseafloor sedimentary metagenomes.</title>
        <authorList>
            <person name="Kawai M."/>
            <person name="Futagami T."/>
            <person name="Toyoda A."/>
            <person name="Takaki Y."/>
            <person name="Nishi S."/>
            <person name="Hori S."/>
            <person name="Arai W."/>
            <person name="Tsubouchi T."/>
            <person name="Morono Y."/>
            <person name="Uchiyama I."/>
            <person name="Ito T."/>
            <person name="Fujiyama A."/>
            <person name="Inagaki F."/>
            <person name="Takami H."/>
        </authorList>
    </citation>
    <scope>NUCLEOTIDE SEQUENCE</scope>
    <source>
        <strain evidence="4">Expedition CK06-06</strain>
    </source>
</reference>
<dbReference type="Gene3D" id="3.40.50.300">
    <property type="entry name" value="P-loop containing nucleotide triphosphate hydrolases"/>
    <property type="match status" value="1"/>
</dbReference>
<sequence length="57" mass="6200">MTHLPESSSGSERPLLEVMDLKTYFYVDEGVLQAVDGVSFSVYREETLGLIGESGCG</sequence>
<name>X1N2C1_9ZZZZ</name>
<feature type="non-terminal residue" evidence="4">
    <location>
        <position position="57"/>
    </location>
</feature>
<gene>
    <name evidence="4" type="ORF">S06H3_49757</name>
</gene>
<dbReference type="PANTHER" id="PTHR43776">
    <property type="entry name" value="TRANSPORT ATP-BINDING PROTEIN"/>
    <property type="match status" value="1"/>
</dbReference>
<evidence type="ECO:0000256" key="2">
    <source>
        <dbReference type="ARBA" id="ARBA00022741"/>
    </source>
</evidence>
<evidence type="ECO:0000256" key="1">
    <source>
        <dbReference type="ARBA" id="ARBA00022448"/>
    </source>
</evidence>
<accession>X1N2C1</accession>
<dbReference type="SUPFAM" id="SSF52540">
    <property type="entry name" value="P-loop containing nucleoside triphosphate hydrolases"/>
    <property type="match status" value="1"/>
</dbReference>
<proteinExistence type="predicted"/>
<dbReference type="GO" id="GO:0005524">
    <property type="term" value="F:ATP binding"/>
    <property type="evidence" value="ECO:0007669"/>
    <property type="project" value="UniProtKB-KW"/>
</dbReference>
<keyword evidence="3" id="KW-0067">ATP-binding</keyword>
<comment type="caution">
    <text evidence="4">The sequence shown here is derived from an EMBL/GenBank/DDBJ whole genome shotgun (WGS) entry which is preliminary data.</text>
</comment>
<dbReference type="InterPro" id="IPR050319">
    <property type="entry name" value="ABC_transp_ATP-bind"/>
</dbReference>
<evidence type="ECO:0000256" key="3">
    <source>
        <dbReference type="ARBA" id="ARBA00022840"/>
    </source>
</evidence>
<evidence type="ECO:0000313" key="4">
    <source>
        <dbReference type="EMBL" id="GAI37733.1"/>
    </source>
</evidence>
<dbReference type="AlphaFoldDB" id="X1N2C1"/>
<dbReference type="InterPro" id="IPR027417">
    <property type="entry name" value="P-loop_NTPase"/>
</dbReference>
<dbReference type="EMBL" id="BARV01031445">
    <property type="protein sequence ID" value="GAI37733.1"/>
    <property type="molecule type" value="Genomic_DNA"/>
</dbReference>
<protein>
    <submittedName>
        <fullName evidence="4">Uncharacterized protein</fullName>
    </submittedName>
</protein>
<keyword evidence="1" id="KW-0813">Transport</keyword>